<proteinExistence type="inferred from homology"/>
<dbReference type="InterPro" id="IPR023210">
    <property type="entry name" value="NADP_OxRdtase_dom"/>
</dbReference>
<keyword evidence="4" id="KW-0472">Membrane</keyword>
<keyword evidence="4" id="KW-0812">Transmembrane</keyword>
<dbReference type="PRINTS" id="PR00069">
    <property type="entry name" value="ALDKETRDTASE"/>
</dbReference>
<protein>
    <recommendedName>
        <fullName evidence="5">NADP-dependent oxidoreductase domain-containing protein</fullName>
    </recommendedName>
</protein>
<dbReference type="Gene3D" id="3.20.20.100">
    <property type="entry name" value="NADP-dependent oxidoreductase domain"/>
    <property type="match status" value="1"/>
</dbReference>
<evidence type="ECO:0000313" key="6">
    <source>
        <dbReference type="EMBL" id="CAK0795185.1"/>
    </source>
</evidence>
<evidence type="ECO:0000256" key="4">
    <source>
        <dbReference type="SAM" id="Phobius"/>
    </source>
</evidence>
<dbReference type="Proteomes" id="UP001189429">
    <property type="component" value="Unassembled WGS sequence"/>
</dbReference>
<dbReference type="Pfam" id="PF00248">
    <property type="entry name" value="Aldo_ket_red"/>
    <property type="match status" value="1"/>
</dbReference>
<name>A0ABN9PQ11_9DINO</name>
<keyword evidence="3" id="KW-0560">Oxidoreductase</keyword>
<feature type="domain" description="NADP-dependent oxidoreductase" evidence="5">
    <location>
        <begin position="121"/>
        <end position="370"/>
    </location>
</feature>
<comment type="similarity">
    <text evidence="1">Belongs to the aldo/keto reductase family.</text>
</comment>
<evidence type="ECO:0000256" key="3">
    <source>
        <dbReference type="ARBA" id="ARBA00023002"/>
    </source>
</evidence>
<dbReference type="InterPro" id="IPR018170">
    <property type="entry name" value="Aldo/ket_reductase_CS"/>
</dbReference>
<dbReference type="SUPFAM" id="SSF51430">
    <property type="entry name" value="NAD(P)-linked oxidoreductase"/>
    <property type="match status" value="1"/>
</dbReference>
<feature type="transmembrane region" description="Helical" evidence="4">
    <location>
        <begin position="21"/>
        <end position="39"/>
    </location>
</feature>
<dbReference type="CDD" id="cd19071">
    <property type="entry name" value="AKR_AKR1-5-like"/>
    <property type="match status" value="1"/>
</dbReference>
<comment type="caution">
    <text evidence="6">The sequence shown here is derived from an EMBL/GenBank/DDBJ whole genome shotgun (WGS) entry which is preliminary data.</text>
</comment>
<dbReference type="PROSITE" id="PS00798">
    <property type="entry name" value="ALDOKETO_REDUCTASE_1"/>
    <property type="match status" value="1"/>
</dbReference>
<dbReference type="InterPro" id="IPR020471">
    <property type="entry name" value="AKR"/>
</dbReference>
<evidence type="ECO:0000313" key="7">
    <source>
        <dbReference type="Proteomes" id="UP001189429"/>
    </source>
</evidence>
<dbReference type="PANTHER" id="PTHR43827:SF3">
    <property type="entry name" value="NADP-DEPENDENT OXIDOREDUCTASE DOMAIN-CONTAINING PROTEIN"/>
    <property type="match status" value="1"/>
</dbReference>
<dbReference type="InterPro" id="IPR036812">
    <property type="entry name" value="NAD(P)_OxRdtase_dom_sf"/>
</dbReference>
<dbReference type="EMBL" id="CAUYUJ010001281">
    <property type="protein sequence ID" value="CAK0795185.1"/>
    <property type="molecule type" value="Genomic_DNA"/>
</dbReference>
<keyword evidence="7" id="KW-1185">Reference proteome</keyword>
<evidence type="ECO:0000256" key="1">
    <source>
        <dbReference type="ARBA" id="ARBA00007905"/>
    </source>
</evidence>
<dbReference type="PANTHER" id="PTHR43827">
    <property type="entry name" value="2,5-DIKETO-D-GLUCONIC ACID REDUCTASE"/>
    <property type="match status" value="1"/>
</dbReference>
<evidence type="ECO:0000256" key="2">
    <source>
        <dbReference type="ARBA" id="ARBA00022857"/>
    </source>
</evidence>
<gene>
    <name evidence="6" type="ORF">PCOR1329_LOCUS4915</name>
</gene>
<sequence>MARKRLPGVLHGRSSTSRQRLLSFWFVTGVVAVAGSLAYHCPGVTLRFVAPAPRPGPPKARSMRMSASTDAKATTAIPGPLPLTVGVGTCLVPEDSLLPDFLSPLASVLGRNVCTVREQVGWALSLGYRLVDTAYRYGNEGGVGRALSESFAAGATRREDVFVTTKVSTDAESYADALESVDYSLGKLGLEYIDLMLIHWPCFSNTRDPSVCRQRRSEIWRGLERAQDEGKVQHIGVANFGEKHLRELLEYARVRPAVDQIEVHPFNARARLVDFCRAEGIQVMGYSPLGGRNAGGPGTGLTDQLLGDPVIGGVAARLRRTSAQVILRWALQRGITPIPKASSEARLAENFDVLDFELGEEDMARIGSLDRGEFVLYDADVMP</sequence>
<organism evidence="6 7">
    <name type="scientific">Prorocentrum cordatum</name>
    <dbReference type="NCBI Taxonomy" id="2364126"/>
    <lineage>
        <taxon>Eukaryota</taxon>
        <taxon>Sar</taxon>
        <taxon>Alveolata</taxon>
        <taxon>Dinophyceae</taxon>
        <taxon>Prorocentrales</taxon>
        <taxon>Prorocentraceae</taxon>
        <taxon>Prorocentrum</taxon>
    </lineage>
</organism>
<keyword evidence="2" id="KW-0521">NADP</keyword>
<reference evidence="6" key="1">
    <citation type="submission" date="2023-10" db="EMBL/GenBank/DDBJ databases">
        <authorList>
            <person name="Chen Y."/>
            <person name="Shah S."/>
            <person name="Dougan E. K."/>
            <person name="Thang M."/>
            <person name="Chan C."/>
        </authorList>
    </citation>
    <scope>NUCLEOTIDE SEQUENCE [LARGE SCALE GENOMIC DNA]</scope>
</reference>
<evidence type="ECO:0000259" key="5">
    <source>
        <dbReference type="Pfam" id="PF00248"/>
    </source>
</evidence>
<keyword evidence="4" id="KW-1133">Transmembrane helix</keyword>
<accession>A0ABN9PQ11</accession>